<organism evidence="2 3">
    <name type="scientific">Eruca vesicaria subsp. sativa</name>
    <name type="common">Garden rocket</name>
    <name type="synonym">Eruca sativa</name>
    <dbReference type="NCBI Taxonomy" id="29727"/>
    <lineage>
        <taxon>Eukaryota</taxon>
        <taxon>Viridiplantae</taxon>
        <taxon>Streptophyta</taxon>
        <taxon>Embryophyta</taxon>
        <taxon>Tracheophyta</taxon>
        <taxon>Spermatophyta</taxon>
        <taxon>Magnoliopsida</taxon>
        <taxon>eudicotyledons</taxon>
        <taxon>Gunneridae</taxon>
        <taxon>Pentapetalae</taxon>
        <taxon>rosids</taxon>
        <taxon>malvids</taxon>
        <taxon>Brassicales</taxon>
        <taxon>Brassicaceae</taxon>
        <taxon>Brassiceae</taxon>
        <taxon>Eruca</taxon>
    </lineage>
</organism>
<gene>
    <name evidence="2" type="ORF">ERUC_LOCUS12655</name>
</gene>
<keyword evidence="3" id="KW-1185">Reference proteome</keyword>
<accession>A0ABC8JSL7</accession>
<evidence type="ECO:0000313" key="3">
    <source>
        <dbReference type="Proteomes" id="UP001642260"/>
    </source>
</evidence>
<sequence length="82" mass="9531">MEDLKFGFALVVSFKNVSTSLQALSHHAQEKERSFVFILHNRSVYVAKCKCETLAGWRQHRRSDVVRPRQRRATRTNGQNNS</sequence>
<reference evidence="2 3" key="1">
    <citation type="submission" date="2022-03" db="EMBL/GenBank/DDBJ databases">
        <authorList>
            <person name="Macdonald S."/>
            <person name="Ahmed S."/>
            <person name="Newling K."/>
        </authorList>
    </citation>
    <scope>NUCLEOTIDE SEQUENCE [LARGE SCALE GENOMIC DNA]</scope>
</reference>
<dbReference type="Proteomes" id="UP001642260">
    <property type="component" value="Unassembled WGS sequence"/>
</dbReference>
<evidence type="ECO:0000256" key="1">
    <source>
        <dbReference type="SAM" id="MobiDB-lite"/>
    </source>
</evidence>
<feature type="region of interest" description="Disordered" evidence="1">
    <location>
        <begin position="62"/>
        <end position="82"/>
    </location>
</feature>
<protein>
    <submittedName>
        <fullName evidence="2">Uncharacterized protein</fullName>
    </submittedName>
</protein>
<evidence type="ECO:0000313" key="2">
    <source>
        <dbReference type="EMBL" id="CAH8332578.1"/>
    </source>
</evidence>
<comment type="caution">
    <text evidence="2">The sequence shown here is derived from an EMBL/GenBank/DDBJ whole genome shotgun (WGS) entry which is preliminary data.</text>
</comment>
<proteinExistence type="predicted"/>
<dbReference type="EMBL" id="CAKOAT010119599">
    <property type="protein sequence ID" value="CAH8332578.1"/>
    <property type="molecule type" value="Genomic_DNA"/>
</dbReference>
<dbReference type="AlphaFoldDB" id="A0ABC8JSL7"/>
<name>A0ABC8JSL7_ERUVS</name>